<protein>
    <submittedName>
        <fullName evidence="2">Uncharacterized protein</fullName>
    </submittedName>
</protein>
<sequence length="533" mass="58331">MQESTPVALNSINDMPFACKSSAVMQHESLIAVEFKQDRGLPTPPGTGHCCSRGSHARPSIRSRFQEVAPAYFRTSTTPSSSSSAMSTAVERPAPIQHDYLTQRAPTEVIDVDLLDDNDVHAARRNAARSEVITIDDDDDVVVVPDDDEIEFVGMSRAHSPAARPTRRLRSPPLRREPSEVPPVPPFPRAYAHWRPLPPRRSQYGAFAPTEPRDAGVVRPHDGPLPFEMSAEPGPSWRRLPPPRLPPPQAAPPAHATPDHPRMGFGGALLSENRRRNPRSGGGILQLIHTLAPGLGIAEEEDSAADRFLAFSIAFEGAGAAPYRLFPSSRPDEPMYKPEYTHPESPEAGFTNDFGFGESDADPTGTSSSSSPAQTENVLQCTHCMRPLLLGDNLSALGPEEERLHKLWGLRCGHMIDGYCFEAVSRPAPEDEVPAKGKGKGRARTRNNGLYMPIVEEDAPATSNADSTPTSMRSRLRTRSSPRKRKRKGGPPIVEAEYEWACPVENCEHVHKSLKIDGQWIQHKDAGAVAIFV</sequence>
<name>D8PVB2_SCHCM</name>
<dbReference type="AlphaFoldDB" id="D8PVB2"/>
<feature type="region of interest" description="Disordered" evidence="1">
    <location>
        <begin position="38"/>
        <end position="57"/>
    </location>
</feature>
<feature type="compositionally biased region" description="Basic and acidic residues" evidence="1">
    <location>
        <begin position="211"/>
        <end position="222"/>
    </location>
</feature>
<feature type="compositionally biased region" description="Basic residues" evidence="1">
    <location>
        <begin position="474"/>
        <end position="489"/>
    </location>
</feature>
<organism evidence="3">
    <name type="scientific">Schizophyllum commune (strain H4-8 / FGSC 9210)</name>
    <name type="common">Split gill fungus</name>
    <dbReference type="NCBI Taxonomy" id="578458"/>
    <lineage>
        <taxon>Eukaryota</taxon>
        <taxon>Fungi</taxon>
        <taxon>Dikarya</taxon>
        <taxon>Basidiomycota</taxon>
        <taxon>Agaricomycotina</taxon>
        <taxon>Agaricomycetes</taxon>
        <taxon>Agaricomycetidae</taxon>
        <taxon>Agaricales</taxon>
        <taxon>Schizophyllaceae</taxon>
        <taxon>Schizophyllum</taxon>
    </lineage>
</organism>
<dbReference type="GeneID" id="9595430"/>
<dbReference type="Proteomes" id="UP000007431">
    <property type="component" value="Unassembled WGS sequence"/>
</dbReference>
<evidence type="ECO:0000313" key="3">
    <source>
        <dbReference type="Proteomes" id="UP000007431"/>
    </source>
</evidence>
<feature type="compositionally biased region" description="Pro residues" evidence="1">
    <location>
        <begin position="240"/>
        <end position="251"/>
    </location>
</feature>
<feature type="region of interest" description="Disordered" evidence="1">
    <location>
        <begin position="330"/>
        <end position="375"/>
    </location>
</feature>
<dbReference type="InParanoid" id="D8PVB2"/>
<feature type="compositionally biased region" description="Basic and acidic residues" evidence="1">
    <location>
        <begin position="330"/>
        <end position="345"/>
    </location>
</feature>
<dbReference type="EMBL" id="GL377303">
    <property type="protein sequence ID" value="EFJ00837.1"/>
    <property type="molecule type" value="Genomic_DNA"/>
</dbReference>
<dbReference type="OrthoDB" id="2507647at2759"/>
<dbReference type="eggNOG" id="ENOG502R9SB">
    <property type="taxonomic scope" value="Eukaryota"/>
</dbReference>
<dbReference type="OMA" id="HHQPAMG"/>
<dbReference type="VEuPathDB" id="FungiDB:SCHCODRAFT_02607858"/>
<feature type="compositionally biased region" description="Polar residues" evidence="1">
    <location>
        <begin position="364"/>
        <end position="375"/>
    </location>
</feature>
<dbReference type="KEGG" id="scm:SCHCO_02607858"/>
<evidence type="ECO:0000313" key="2">
    <source>
        <dbReference type="EMBL" id="EFJ00837.1"/>
    </source>
</evidence>
<feature type="region of interest" description="Disordered" evidence="1">
    <location>
        <begin position="198"/>
        <end position="278"/>
    </location>
</feature>
<feature type="region of interest" description="Disordered" evidence="1">
    <location>
        <begin position="455"/>
        <end position="490"/>
    </location>
</feature>
<gene>
    <name evidence="2" type="ORF">SCHCODRAFT_105134</name>
</gene>
<feature type="region of interest" description="Disordered" evidence="1">
    <location>
        <begin position="159"/>
        <end position="184"/>
    </location>
</feature>
<evidence type="ECO:0000256" key="1">
    <source>
        <dbReference type="SAM" id="MobiDB-lite"/>
    </source>
</evidence>
<dbReference type="HOGENOM" id="CLU_016306_0_0_1"/>
<feature type="non-terminal residue" evidence="2">
    <location>
        <position position="533"/>
    </location>
</feature>
<accession>D8PVB2</accession>
<keyword evidence="3" id="KW-1185">Reference proteome</keyword>
<proteinExistence type="predicted"/>
<reference evidence="2 3" key="1">
    <citation type="journal article" date="2010" name="Nat. Biotechnol.">
        <title>Genome sequence of the model mushroom Schizophyllum commune.</title>
        <authorList>
            <person name="Ohm R.A."/>
            <person name="de Jong J.F."/>
            <person name="Lugones L.G."/>
            <person name="Aerts A."/>
            <person name="Kothe E."/>
            <person name="Stajich J.E."/>
            <person name="de Vries R.P."/>
            <person name="Record E."/>
            <person name="Levasseur A."/>
            <person name="Baker S.E."/>
            <person name="Bartholomew K.A."/>
            <person name="Coutinho P.M."/>
            <person name="Erdmann S."/>
            <person name="Fowler T.J."/>
            <person name="Gathman A.C."/>
            <person name="Lombard V."/>
            <person name="Henrissat B."/>
            <person name="Knabe N."/>
            <person name="Kuees U."/>
            <person name="Lilly W.W."/>
            <person name="Lindquist E."/>
            <person name="Lucas S."/>
            <person name="Magnuson J.K."/>
            <person name="Piumi F."/>
            <person name="Raudaskoski M."/>
            <person name="Salamov A."/>
            <person name="Schmutz J."/>
            <person name="Schwarze F.W.M.R."/>
            <person name="vanKuyk P.A."/>
            <person name="Horton J.S."/>
            <person name="Grigoriev I.V."/>
            <person name="Woesten H.A.B."/>
        </authorList>
    </citation>
    <scope>NUCLEOTIDE SEQUENCE [LARGE SCALE GENOMIC DNA]</scope>
    <source>
        <strain evidence="3">H4-8 / FGSC 9210</strain>
    </source>
</reference>